<evidence type="ECO:0000313" key="1">
    <source>
        <dbReference type="EMBL" id="MBS2966418.1"/>
    </source>
</evidence>
<dbReference type="AlphaFoldDB" id="A0A8J7WQ28"/>
<name>A0A8J7WQ28_9ACTN</name>
<dbReference type="EMBL" id="JAGSXH010000148">
    <property type="protein sequence ID" value="MBS2966418.1"/>
    <property type="molecule type" value="Genomic_DNA"/>
</dbReference>
<dbReference type="RefSeq" id="WP_211471468.1">
    <property type="nucleotide sequence ID" value="NZ_JAGSXH010000148.1"/>
</dbReference>
<accession>A0A8J7WQ28</accession>
<sequence>MRSLLHVALIVDADTGIDTVTASPLAPLLRLGDHPRVIDIDLPSDPERAAAFLTRLADTATRLAEQLGQTQDPANR</sequence>
<gene>
    <name evidence="1" type="ORF">KGA66_25475</name>
</gene>
<organism evidence="1 2">
    <name type="scientific">Actinocrinis puniceicyclus</name>
    <dbReference type="NCBI Taxonomy" id="977794"/>
    <lineage>
        <taxon>Bacteria</taxon>
        <taxon>Bacillati</taxon>
        <taxon>Actinomycetota</taxon>
        <taxon>Actinomycetes</taxon>
        <taxon>Catenulisporales</taxon>
        <taxon>Actinospicaceae</taxon>
        <taxon>Actinocrinis</taxon>
    </lineage>
</organism>
<dbReference type="Proteomes" id="UP000677913">
    <property type="component" value="Unassembled WGS sequence"/>
</dbReference>
<keyword evidence="2" id="KW-1185">Reference proteome</keyword>
<comment type="caution">
    <text evidence="1">The sequence shown here is derived from an EMBL/GenBank/DDBJ whole genome shotgun (WGS) entry which is preliminary data.</text>
</comment>
<proteinExistence type="predicted"/>
<reference evidence="1" key="1">
    <citation type="submission" date="2021-04" db="EMBL/GenBank/DDBJ databases">
        <title>Genome based classification of Actinospica acidithermotolerans sp. nov., an actinobacterium isolated from an Indonesian hot spring.</title>
        <authorList>
            <person name="Kusuma A.B."/>
            <person name="Putra K.E."/>
            <person name="Nafisah S."/>
            <person name="Loh J."/>
            <person name="Nouioui I."/>
            <person name="Goodfellow M."/>
        </authorList>
    </citation>
    <scope>NUCLEOTIDE SEQUENCE</scope>
    <source>
        <strain evidence="1">DSM 45618</strain>
    </source>
</reference>
<protein>
    <submittedName>
        <fullName evidence="1">Uncharacterized protein</fullName>
    </submittedName>
</protein>
<evidence type="ECO:0000313" key="2">
    <source>
        <dbReference type="Proteomes" id="UP000677913"/>
    </source>
</evidence>